<accession>A0A9P0AZ68</accession>
<evidence type="ECO:0000259" key="2">
    <source>
        <dbReference type="Pfam" id="PF00078"/>
    </source>
</evidence>
<evidence type="ECO:0000313" key="4">
    <source>
        <dbReference type="Proteomes" id="UP001154078"/>
    </source>
</evidence>
<feature type="coiled-coil region" evidence="1">
    <location>
        <begin position="35"/>
        <end position="62"/>
    </location>
</feature>
<dbReference type="InterPro" id="IPR000477">
    <property type="entry name" value="RT_dom"/>
</dbReference>
<protein>
    <recommendedName>
        <fullName evidence="2">Reverse transcriptase domain-containing protein</fullName>
    </recommendedName>
</protein>
<dbReference type="SUPFAM" id="SSF56672">
    <property type="entry name" value="DNA/RNA polymerases"/>
    <property type="match status" value="1"/>
</dbReference>
<dbReference type="AlphaFoldDB" id="A0A9P0AZ68"/>
<dbReference type="Pfam" id="PF00078">
    <property type="entry name" value="RVT_1"/>
    <property type="match status" value="1"/>
</dbReference>
<dbReference type="Proteomes" id="UP001154078">
    <property type="component" value="Chromosome 2"/>
</dbReference>
<gene>
    <name evidence="3" type="ORF">MELIAE_LOCUS3455</name>
</gene>
<evidence type="ECO:0000313" key="3">
    <source>
        <dbReference type="EMBL" id="CAH0550698.1"/>
    </source>
</evidence>
<keyword evidence="4" id="KW-1185">Reference proteome</keyword>
<keyword evidence="1" id="KW-0175">Coiled coil</keyword>
<proteinExistence type="predicted"/>
<dbReference type="GO" id="GO:0071897">
    <property type="term" value="P:DNA biosynthetic process"/>
    <property type="evidence" value="ECO:0007669"/>
    <property type="project" value="UniProtKB-ARBA"/>
</dbReference>
<feature type="domain" description="Reverse transcriptase" evidence="2">
    <location>
        <begin position="171"/>
        <end position="253"/>
    </location>
</feature>
<dbReference type="PANTHER" id="PTHR33332">
    <property type="entry name" value="REVERSE TRANSCRIPTASE DOMAIN-CONTAINING PROTEIN"/>
    <property type="match status" value="1"/>
</dbReference>
<dbReference type="OrthoDB" id="6781286at2759"/>
<dbReference type="EMBL" id="OV121133">
    <property type="protein sequence ID" value="CAH0550698.1"/>
    <property type="molecule type" value="Genomic_DNA"/>
</dbReference>
<organism evidence="3 4">
    <name type="scientific">Brassicogethes aeneus</name>
    <name type="common">Rape pollen beetle</name>
    <name type="synonym">Meligethes aeneus</name>
    <dbReference type="NCBI Taxonomy" id="1431903"/>
    <lineage>
        <taxon>Eukaryota</taxon>
        <taxon>Metazoa</taxon>
        <taxon>Ecdysozoa</taxon>
        <taxon>Arthropoda</taxon>
        <taxon>Hexapoda</taxon>
        <taxon>Insecta</taxon>
        <taxon>Pterygota</taxon>
        <taxon>Neoptera</taxon>
        <taxon>Endopterygota</taxon>
        <taxon>Coleoptera</taxon>
        <taxon>Polyphaga</taxon>
        <taxon>Cucujiformia</taxon>
        <taxon>Nitidulidae</taxon>
        <taxon>Meligethinae</taxon>
        <taxon>Brassicogethes</taxon>
    </lineage>
</organism>
<evidence type="ECO:0000256" key="1">
    <source>
        <dbReference type="SAM" id="Coils"/>
    </source>
</evidence>
<name>A0A9P0AZ68_BRAAE</name>
<dbReference type="InterPro" id="IPR043502">
    <property type="entry name" value="DNA/RNA_pol_sf"/>
</dbReference>
<sequence>MGDVFVTNGLGNKNKNSATMSFYAEMDDTGDSQKSLEQQRDVQEMEEKNELLKEKINNLNTSKNIVPMQYSQILQKTKDNPFATSSIKEKMNTTQEVKSIYKPKFIRGTAKQDENSENTSTGVKRRAWVTIDVKIRYGIRGTVLTHFESYLTNRKQIVKISSENGLEFSSNIVDLKKGVPQGSILGPLLFILYVNDLPQCHDNIFMYADDTTAIFKSSTIGYLISNIVLTQKNIFQWFQDNGLELNVGKTQYIKFGDYGFTNSKININNICRIELSRYLN</sequence>
<reference evidence="3" key="1">
    <citation type="submission" date="2021-12" db="EMBL/GenBank/DDBJ databases">
        <authorList>
            <person name="King R."/>
        </authorList>
    </citation>
    <scope>NUCLEOTIDE SEQUENCE</scope>
</reference>